<name>A0ABN9NV43_9MYCO</name>
<dbReference type="RefSeq" id="WP_308479936.1">
    <property type="nucleotide sequence ID" value="NZ_OY726397.1"/>
</dbReference>
<organism evidence="1 2">
    <name type="scientific">[Mycobacterium] burgundiense</name>
    <dbReference type="NCBI Taxonomy" id="3064286"/>
    <lineage>
        <taxon>Bacteria</taxon>
        <taxon>Bacillati</taxon>
        <taxon>Actinomycetota</taxon>
        <taxon>Actinomycetes</taxon>
        <taxon>Mycobacteriales</taxon>
        <taxon>Mycobacteriaceae</taxon>
        <taxon>Mycolicibacterium</taxon>
    </lineage>
</organism>
<evidence type="ECO:0000313" key="2">
    <source>
        <dbReference type="Proteomes" id="UP001190465"/>
    </source>
</evidence>
<dbReference type="InterPro" id="IPR029068">
    <property type="entry name" value="Glyas_Bleomycin-R_OHBP_Dase"/>
</dbReference>
<reference evidence="1 2" key="1">
    <citation type="submission" date="2023-08" db="EMBL/GenBank/DDBJ databases">
        <authorList>
            <person name="Folkvardsen B D."/>
            <person name="Norman A."/>
        </authorList>
    </citation>
    <scope>NUCLEOTIDE SEQUENCE [LARGE SCALE GENOMIC DNA]</scope>
    <source>
        <strain evidence="1 2">Mu0053</strain>
    </source>
</reference>
<dbReference type="EMBL" id="OY726397">
    <property type="protein sequence ID" value="CAJ1510542.1"/>
    <property type="molecule type" value="Genomic_DNA"/>
</dbReference>
<dbReference type="SUPFAM" id="SSF54593">
    <property type="entry name" value="Glyoxalase/Bleomycin resistance protein/Dihydroxybiphenyl dioxygenase"/>
    <property type="match status" value="1"/>
</dbReference>
<dbReference type="Gene3D" id="3.10.180.10">
    <property type="entry name" value="2,3-Dihydroxybiphenyl 1,2-Dioxygenase, domain 1"/>
    <property type="match status" value="1"/>
</dbReference>
<keyword evidence="2" id="KW-1185">Reference proteome</keyword>
<protein>
    <submittedName>
        <fullName evidence="1">VOC family protein</fullName>
    </submittedName>
</protein>
<gene>
    <name evidence="1" type="ORF">MU0053_004663</name>
</gene>
<dbReference type="Pfam" id="PF13669">
    <property type="entry name" value="Glyoxalase_4"/>
    <property type="match status" value="1"/>
</dbReference>
<sequence>MTIAAPLVNQNFMQVCWVVPDLRAAIENWSRTAGVGPFFWFDGVDCVDGRHRGVPAAFPGVTAAIAYAGDLQVELVCQDNDDPGVFRDMFDRGQSGLHHMALVCTDYESERDAYLRGGAELAFEGRVGNSRTCWVDTTPTLGFMIELLEPSPVRAKGFAAMRAAAESWDGVDPITRF</sequence>
<evidence type="ECO:0000313" key="1">
    <source>
        <dbReference type="EMBL" id="CAJ1510542.1"/>
    </source>
</evidence>
<accession>A0ABN9NV43</accession>
<dbReference type="Proteomes" id="UP001190465">
    <property type="component" value="Chromosome"/>
</dbReference>
<proteinExistence type="predicted"/>